<accession>A0A317C990</accession>
<keyword evidence="6 8" id="KW-1133">Transmembrane helix</keyword>
<dbReference type="GO" id="GO:0005886">
    <property type="term" value="C:plasma membrane"/>
    <property type="evidence" value="ECO:0007669"/>
    <property type="project" value="UniProtKB-SubCell"/>
</dbReference>
<feature type="transmembrane region" description="Helical" evidence="8">
    <location>
        <begin position="244"/>
        <end position="270"/>
    </location>
</feature>
<comment type="subcellular location">
    <subcellularLocation>
        <location evidence="1">Cell membrane</location>
        <topology evidence="1">Multi-pass membrane protein</topology>
    </subcellularLocation>
</comment>
<keyword evidence="5 8" id="KW-0812">Transmembrane</keyword>
<dbReference type="PANTHER" id="PTHR30472">
    <property type="entry name" value="FERRIC ENTEROBACTIN TRANSPORT SYSTEM PERMEASE PROTEIN"/>
    <property type="match status" value="1"/>
</dbReference>
<comment type="similarity">
    <text evidence="2">Belongs to the binding-protein-dependent transport system permease family. FecCD subfamily.</text>
</comment>
<dbReference type="Proteomes" id="UP000245506">
    <property type="component" value="Unassembled WGS sequence"/>
</dbReference>
<dbReference type="RefSeq" id="WP_109823786.1">
    <property type="nucleotide sequence ID" value="NZ_QGKL01000035.1"/>
</dbReference>
<gene>
    <name evidence="9" type="primary">fecC</name>
    <name evidence="9" type="ORF">DKT75_12555</name>
</gene>
<evidence type="ECO:0000256" key="2">
    <source>
        <dbReference type="ARBA" id="ARBA00007935"/>
    </source>
</evidence>
<name>A0A317C990_9GAMM</name>
<evidence type="ECO:0000256" key="6">
    <source>
        <dbReference type="ARBA" id="ARBA00022989"/>
    </source>
</evidence>
<feature type="transmembrane region" description="Helical" evidence="8">
    <location>
        <begin position="152"/>
        <end position="174"/>
    </location>
</feature>
<feature type="transmembrane region" description="Helical" evidence="8">
    <location>
        <begin position="282"/>
        <end position="305"/>
    </location>
</feature>
<feature type="transmembrane region" description="Helical" evidence="8">
    <location>
        <begin position="311"/>
        <end position="328"/>
    </location>
</feature>
<keyword evidence="3" id="KW-0813">Transport</keyword>
<evidence type="ECO:0000256" key="8">
    <source>
        <dbReference type="SAM" id="Phobius"/>
    </source>
</evidence>
<feature type="transmembrane region" description="Helical" evidence="8">
    <location>
        <begin position="12"/>
        <end position="33"/>
    </location>
</feature>
<evidence type="ECO:0000256" key="3">
    <source>
        <dbReference type="ARBA" id="ARBA00022448"/>
    </source>
</evidence>
<evidence type="ECO:0000256" key="1">
    <source>
        <dbReference type="ARBA" id="ARBA00004651"/>
    </source>
</evidence>
<dbReference type="AlphaFoldDB" id="A0A317C990"/>
<dbReference type="CDD" id="cd06550">
    <property type="entry name" value="TM_ABC_iron-siderophores_like"/>
    <property type="match status" value="1"/>
</dbReference>
<dbReference type="PANTHER" id="PTHR30472:SF25">
    <property type="entry name" value="ABC TRANSPORTER PERMEASE PROTEIN MJ0876-RELATED"/>
    <property type="match status" value="1"/>
</dbReference>
<comment type="caution">
    <text evidence="9">The sequence shown here is derived from an EMBL/GenBank/DDBJ whole genome shotgun (WGS) entry which is preliminary data.</text>
</comment>
<feature type="transmembrane region" description="Helical" evidence="8">
    <location>
        <begin position="65"/>
        <end position="85"/>
    </location>
</feature>
<dbReference type="InterPro" id="IPR037294">
    <property type="entry name" value="ABC_BtuC-like"/>
</dbReference>
<dbReference type="FunFam" id="1.10.3470.10:FF:000001">
    <property type="entry name" value="Vitamin B12 ABC transporter permease BtuC"/>
    <property type="match status" value="1"/>
</dbReference>
<sequence length="333" mass="34901">MQYLKQSYTAQCTLLCSLLLVLAWVSLFAWSAVPVTPTDALMALINMDDDKISHHIVWDIRVPRLLTGILVGASLATAGAIMQALTQNPLASPSVLGVKAGAALGMATVSTITPWLGLFSTSAAAMVGGGVAWLLVMLLGSAWKGGGEHGRLVLAGVAISALCAALTKAMVILAEDQASAVMAWLAGSLAGASWDVFYTLLPVTIISLFFAVLISPILNLFQLGEDNAQNLGVSLLWTKLGSSVLVLLLVGGSLAAVGSMGFIGLLIPHIARMLSGYDHRKFMPIAMLLGACLIIASDIISRSIIFPIETPAGALLALFGAPFFIYLVRKRTL</sequence>
<protein>
    <submittedName>
        <fullName evidence="9">Iron-dicitrate transporter permease subunit</fullName>
    </submittedName>
</protein>
<feature type="transmembrane region" description="Helical" evidence="8">
    <location>
        <begin position="205"/>
        <end position="224"/>
    </location>
</feature>
<evidence type="ECO:0000313" key="9">
    <source>
        <dbReference type="EMBL" id="PWQ95174.1"/>
    </source>
</evidence>
<dbReference type="Gene3D" id="1.10.3470.10">
    <property type="entry name" value="ABC transporter involved in vitamin B12 uptake, BtuC"/>
    <property type="match status" value="1"/>
</dbReference>
<evidence type="ECO:0000256" key="4">
    <source>
        <dbReference type="ARBA" id="ARBA00022475"/>
    </source>
</evidence>
<dbReference type="EMBL" id="QGKL01000035">
    <property type="protein sequence ID" value="PWQ95174.1"/>
    <property type="molecule type" value="Genomic_DNA"/>
</dbReference>
<dbReference type="Pfam" id="PF01032">
    <property type="entry name" value="FecCD"/>
    <property type="match status" value="1"/>
</dbReference>
<dbReference type="SUPFAM" id="SSF81345">
    <property type="entry name" value="ABC transporter involved in vitamin B12 uptake, BtuC"/>
    <property type="match status" value="1"/>
</dbReference>
<organism evidence="9 10">
    <name type="scientific">Leucothrix arctica</name>
    <dbReference type="NCBI Taxonomy" id="1481894"/>
    <lineage>
        <taxon>Bacteria</taxon>
        <taxon>Pseudomonadati</taxon>
        <taxon>Pseudomonadota</taxon>
        <taxon>Gammaproteobacteria</taxon>
        <taxon>Thiotrichales</taxon>
        <taxon>Thiotrichaceae</taxon>
        <taxon>Leucothrix</taxon>
    </lineage>
</organism>
<dbReference type="OrthoDB" id="9055647at2"/>
<dbReference type="InterPro" id="IPR000522">
    <property type="entry name" value="ABC_transptr_permease_BtuC"/>
</dbReference>
<proteinExistence type="inferred from homology"/>
<keyword evidence="4" id="KW-1003">Cell membrane</keyword>
<dbReference type="GO" id="GO:0033214">
    <property type="term" value="P:siderophore-iron import into cell"/>
    <property type="evidence" value="ECO:0007669"/>
    <property type="project" value="TreeGrafter"/>
</dbReference>
<evidence type="ECO:0000256" key="7">
    <source>
        <dbReference type="ARBA" id="ARBA00023136"/>
    </source>
</evidence>
<keyword evidence="10" id="KW-1185">Reference proteome</keyword>
<keyword evidence="7 8" id="KW-0472">Membrane</keyword>
<evidence type="ECO:0000313" key="10">
    <source>
        <dbReference type="Proteomes" id="UP000245506"/>
    </source>
</evidence>
<reference evidence="9 10" key="1">
    <citation type="submission" date="2018-05" db="EMBL/GenBank/DDBJ databases">
        <title>Leucothrix arctica sp. nov., isolated from Arctic seawater.</title>
        <authorList>
            <person name="Choi A."/>
            <person name="Baek K."/>
        </authorList>
    </citation>
    <scope>NUCLEOTIDE SEQUENCE [LARGE SCALE GENOMIC DNA]</scope>
    <source>
        <strain evidence="9 10">IMCC9719</strain>
    </source>
</reference>
<feature type="transmembrane region" description="Helical" evidence="8">
    <location>
        <begin position="122"/>
        <end position="140"/>
    </location>
</feature>
<dbReference type="GO" id="GO:0022857">
    <property type="term" value="F:transmembrane transporter activity"/>
    <property type="evidence" value="ECO:0007669"/>
    <property type="project" value="InterPro"/>
</dbReference>
<evidence type="ECO:0000256" key="5">
    <source>
        <dbReference type="ARBA" id="ARBA00022692"/>
    </source>
</evidence>